<dbReference type="PROSITE" id="PS51257">
    <property type="entry name" value="PROKAR_LIPOPROTEIN"/>
    <property type="match status" value="1"/>
</dbReference>
<organism evidence="3 4">
    <name type="scientific">Halomonas lysinitropha</name>
    <dbReference type="NCBI Taxonomy" id="2607506"/>
    <lineage>
        <taxon>Bacteria</taxon>
        <taxon>Pseudomonadati</taxon>
        <taxon>Pseudomonadota</taxon>
        <taxon>Gammaproteobacteria</taxon>
        <taxon>Oceanospirillales</taxon>
        <taxon>Halomonadaceae</taxon>
        <taxon>Halomonas</taxon>
    </lineage>
</organism>
<feature type="domain" description="VWFA" evidence="2">
    <location>
        <begin position="41"/>
        <end position="226"/>
    </location>
</feature>
<proteinExistence type="predicted"/>
<dbReference type="EMBL" id="CABVOU010000041">
    <property type="protein sequence ID" value="VVZ96759.1"/>
    <property type="molecule type" value="Genomic_DNA"/>
</dbReference>
<dbReference type="Pfam" id="PF13519">
    <property type="entry name" value="VWA_2"/>
    <property type="match status" value="1"/>
</dbReference>
<evidence type="ECO:0000313" key="3">
    <source>
        <dbReference type="EMBL" id="VVZ96759.1"/>
    </source>
</evidence>
<keyword evidence="1" id="KW-0812">Transmembrane</keyword>
<dbReference type="SMART" id="SM00327">
    <property type="entry name" value="VWA"/>
    <property type="match status" value="1"/>
</dbReference>
<keyword evidence="4" id="KW-1185">Reference proteome</keyword>
<dbReference type="Proteomes" id="UP000326725">
    <property type="component" value="Unassembled WGS sequence"/>
</dbReference>
<gene>
    <name evidence="3" type="ORF">HALO32_02866</name>
</gene>
<evidence type="ECO:0000313" key="4">
    <source>
        <dbReference type="Proteomes" id="UP000326725"/>
    </source>
</evidence>
<dbReference type="PROSITE" id="PS50234">
    <property type="entry name" value="VWFA"/>
    <property type="match status" value="1"/>
</dbReference>
<dbReference type="SUPFAM" id="SSF53300">
    <property type="entry name" value="vWA-like"/>
    <property type="match status" value="1"/>
</dbReference>
<keyword evidence="1" id="KW-1133">Transmembrane helix</keyword>
<feature type="transmembrane region" description="Helical" evidence="1">
    <location>
        <begin position="581"/>
        <end position="601"/>
    </location>
</feature>
<evidence type="ECO:0000256" key="1">
    <source>
        <dbReference type="SAM" id="Phobius"/>
    </source>
</evidence>
<name>A0A5K1IC46_9GAMM</name>
<dbReference type="Gene3D" id="3.40.50.410">
    <property type="entry name" value="von Willebrand factor, type A domain"/>
    <property type="match status" value="1"/>
</dbReference>
<dbReference type="InterPro" id="IPR036465">
    <property type="entry name" value="vWFA_dom_sf"/>
</dbReference>
<dbReference type="InterPro" id="IPR002035">
    <property type="entry name" value="VWF_A"/>
</dbReference>
<dbReference type="RefSeq" id="WP_225810055.1">
    <property type="nucleotide sequence ID" value="NZ_CABVOU010000041.1"/>
</dbReference>
<dbReference type="AlphaFoldDB" id="A0A5K1IC46"/>
<accession>A0A5K1IC46</accession>
<protein>
    <recommendedName>
        <fullName evidence="2">VWFA domain-containing protein</fullName>
    </recommendedName>
</protein>
<sequence length="617" mass="67713">MRGLGMERPSSQMSWTLAIGCVLWLWASSTLAQLGEEEHPDVRVVVDVSGSMKKNDPERLALSALDMLVALLPNGATAGVWTFGQTVDNPLPLGEVDAAWRERALDLPPALQEYQQYTDIEVALREASRAEANGWRHLVLLTDGVIDLPPARGGKPEIDDASRVRLVDELAAELADQGVAIHAVAFSDQADLALVERLAQSTGGLAALAENPESLLGAFLDIIERIFPADQVPLEAGRFVIDDEVETFSALVFHEPDDGPLTLVAPDGTRYRADEAPDVIRWRVEPRFDLIRVPDPQLGEWRLVGPVGEGSRINVASPLHLRTAELPATLYLGFEVPLEAWVERDDGPLGQGDEEITLSVSLQDAEGTVQSRVTLQAEAGRFHGRLPAPALTGNAHLVIRAEGEAFQRQRVQAVNVLPAISAAYRPSDKRVVLTAEHPRLNRENTEIHGELQGERIEARTAGSSRWHLDLPERDEALSRPMLLNATIELDGETRELSLPRLMLNPGGRVGIDLADVGGPSLGTERLDDGGRRDTSLPPSETAADHFVTWINRLPAKAHALWQAGVPGLQRLWELHGRDPRLWGAVAAVAMMVVLWLVVSLIRRRRVRRPVHREEPHV</sequence>
<reference evidence="3 4" key="1">
    <citation type="submission" date="2019-09" db="EMBL/GenBank/DDBJ databases">
        <authorList>
            <person name="Criscuolo A."/>
        </authorList>
    </citation>
    <scope>NUCLEOTIDE SEQUENCE [LARGE SCALE GENOMIC DNA]</scope>
    <source>
        <strain evidence="4">3(2)</strain>
    </source>
</reference>
<evidence type="ECO:0000259" key="2">
    <source>
        <dbReference type="PROSITE" id="PS50234"/>
    </source>
</evidence>
<dbReference type="CDD" id="cd00198">
    <property type="entry name" value="vWFA"/>
    <property type="match status" value="1"/>
</dbReference>
<keyword evidence="1" id="KW-0472">Membrane</keyword>